<reference evidence="6 7" key="1">
    <citation type="submission" date="2020-08" db="EMBL/GenBank/DDBJ databases">
        <title>Sequencing the genomes of 1000 actinobacteria strains.</title>
        <authorList>
            <person name="Klenk H.-P."/>
        </authorList>
    </citation>
    <scope>NUCLEOTIDE SEQUENCE [LARGE SCALE GENOMIC DNA]</scope>
    <source>
        <strain evidence="6 7">DSM 28796</strain>
    </source>
</reference>
<organism evidence="6 7">
    <name type="scientific">Brachybacterium aquaticum</name>
    <dbReference type="NCBI Taxonomy" id="1432564"/>
    <lineage>
        <taxon>Bacteria</taxon>
        <taxon>Bacillati</taxon>
        <taxon>Actinomycetota</taxon>
        <taxon>Actinomycetes</taxon>
        <taxon>Micrococcales</taxon>
        <taxon>Dermabacteraceae</taxon>
        <taxon>Brachybacterium</taxon>
    </lineage>
</organism>
<accession>A0A841ABW6</accession>
<dbReference type="RefSeq" id="WP_184325996.1">
    <property type="nucleotide sequence ID" value="NZ_JACHLZ010000001.1"/>
</dbReference>
<evidence type="ECO:0000256" key="3">
    <source>
        <dbReference type="ARBA" id="ARBA00022679"/>
    </source>
</evidence>
<evidence type="ECO:0000259" key="5">
    <source>
        <dbReference type="Pfam" id="PF13579"/>
    </source>
</evidence>
<dbReference type="Pfam" id="PF13692">
    <property type="entry name" value="Glyco_trans_1_4"/>
    <property type="match status" value="1"/>
</dbReference>
<keyword evidence="3 6" id="KW-0808">Transferase</keyword>
<gene>
    <name evidence="6" type="ORF">HNR70_002532</name>
</gene>
<evidence type="ECO:0000256" key="1">
    <source>
        <dbReference type="ARBA" id="ARBA00021292"/>
    </source>
</evidence>
<proteinExistence type="predicted"/>
<dbReference type="PANTHER" id="PTHR45947">
    <property type="entry name" value="SULFOQUINOVOSYL TRANSFERASE SQD2"/>
    <property type="match status" value="1"/>
</dbReference>
<dbReference type="Pfam" id="PF13579">
    <property type="entry name" value="Glyco_trans_4_4"/>
    <property type="match status" value="1"/>
</dbReference>
<protein>
    <recommendedName>
        <fullName evidence="1">D-inositol 3-phosphate glycosyltransferase</fullName>
    </recommendedName>
</protein>
<sequence length="451" mass="48153">MTDRQPLPVDAPLRVVIIANFTSDTAERNDRFNDLACRFAERGADVELVTSQFSHSTKTMRRAVPGGTGYTITHVREPGYAKNVSFARLRSQAAFADAVGKHLVTIDPVPDLVLAATPPPAVADVAGAYAKRIGAAFVVDVQDIWPEAFSMVSVLPAPVIDLLFSSMNRHSADGYRRADRVVGVSHTFIEAAVAHGADPARTSVVYLGTDLGNFDRCAAGSDPLAAQAVAAADERSAFPTVGYAGGLSASYDLRLVIDALALLARERPTGPTPSLVVMGDGALRAEFEAYAQGKGLDVTFTGNLPYPDMVRTLAKCRIAVNPIVADSAGSVLNKAGDYAAAGLPVVNSQESAEYRELLERYGAGISCATGDAQDMAAAFRTLIDDPSLRRRKGLGSRRMAEELFDRSVTYERMVDELSALARSRVPRGSTSRLTAPRGRRNTPALQTLPEQ</sequence>
<keyword evidence="7" id="KW-1185">Reference proteome</keyword>
<name>A0A841ABW6_9MICO</name>
<dbReference type="CDD" id="cd03794">
    <property type="entry name" value="GT4_WbuB-like"/>
    <property type="match status" value="1"/>
</dbReference>
<dbReference type="InterPro" id="IPR028098">
    <property type="entry name" value="Glyco_trans_4-like_N"/>
</dbReference>
<dbReference type="GO" id="GO:0016758">
    <property type="term" value="F:hexosyltransferase activity"/>
    <property type="evidence" value="ECO:0007669"/>
    <property type="project" value="TreeGrafter"/>
</dbReference>
<dbReference type="AlphaFoldDB" id="A0A841ABW6"/>
<keyword evidence="2" id="KW-0328">Glycosyltransferase</keyword>
<dbReference type="Gene3D" id="3.40.50.2000">
    <property type="entry name" value="Glycogen Phosphorylase B"/>
    <property type="match status" value="2"/>
</dbReference>
<dbReference type="PANTHER" id="PTHR45947:SF3">
    <property type="entry name" value="SULFOQUINOVOSYL TRANSFERASE SQD2"/>
    <property type="match status" value="1"/>
</dbReference>
<dbReference type="GO" id="GO:1901137">
    <property type="term" value="P:carbohydrate derivative biosynthetic process"/>
    <property type="evidence" value="ECO:0007669"/>
    <property type="project" value="UniProtKB-ARBA"/>
</dbReference>
<comment type="caution">
    <text evidence="6">The sequence shown here is derived from an EMBL/GenBank/DDBJ whole genome shotgun (WGS) entry which is preliminary data.</text>
</comment>
<evidence type="ECO:0000256" key="4">
    <source>
        <dbReference type="SAM" id="MobiDB-lite"/>
    </source>
</evidence>
<dbReference type="Proteomes" id="UP000588158">
    <property type="component" value="Unassembled WGS sequence"/>
</dbReference>
<feature type="domain" description="Glycosyltransferase subfamily 4-like N-terminal" evidence="5">
    <location>
        <begin position="31"/>
        <end position="208"/>
    </location>
</feature>
<dbReference type="InterPro" id="IPR050194">
    <property type="entry name" value="Glycosyltransferase_grp1"/>
</dbReference>
<feature type="region of interest" description="Disordered" evidence="4">
    <location>
        <begin position="424"/>
        <end position="451"/>
    </location>
</feature>
<evidence type="ECO:0000256" key="2">
    <source>
        <dbReference type="ARBA" id="ARBA00022676"/>
    </source>
</evidence>
<dbReference type="EMBL" id="JACHLZ010000001">
    <property type="protein sequence ID" value="MBB5832719.1"/>
    <property type="molecule type" value="Genomic_DNA"/>
</dbReference>
<dbReference type="SUPFAM" id="SSF53756">
    <property type="entry name" value="UDP-Glycosyltransferase/glycogen phosphorylase"/>
    <property type="match status" value="1"/>
</dbReference>
<evidence type="ECO:0000313" key="6">
    <source>
        <dbReference type="EMBL" id="MBB5832719.1"/>
    </source>
</evidence>
<evidence type="ECO:0000313" key="7">
    <source>
        <dbReference type="Proteomes" id="UP000588158"/>
    </source>
</evidence>